<dbReference type="AlphaFoldDB" id="A0A2G5U4V9"/>
<organism evidence="2 3">
    <name type="scientific">Caenorhabditis nigoni</name>
    <dbReference type="NCBI Taxonomy" id="1611254"/>
    <lineage>
        <taxon>Eukaryota</taxon>
        <taxon>Metazoa</taxon>
        <taxon>Ecdysozoa</taxon>
        <taxon>Nematoda</taxon>
        <taxon>Chromadorea</taxon>
        <taxon>Rhabditida</taxon>
        <taxon>Rhabditina</taxon>
        <taxon>Rhabditomorpha</taxon>
        <taxon>Rhabditoidea</taxon>
        <taxon>Rhabditidae</taxon>
        <taxon>Peloderinae</taxon>
        <taxon>Caenorhabditis</taxon>
    </lineage>
</organism>
<protein>
    <submittedName>
        <fullName evidence="2">Uncharacterized protein</fullName>
    </submittedName>
</protein>
<comment type="caution">
    <text evidence="2">The sequence shown here is derived from an EMBL/GenBank/DDBJ whole genome shotgun (WGS) entry which is preliminary data.</text>
</comment>
<dbReference type="EMBL" id="PDUG01000004">
    <property type="protein sequence ID" value="PIC34381.1"/>
    <property type="molecule type" value="Genomic_DNA"/>
</dbReference>
<feature type="compositionally biased region" description="Low complexity" evidence="1">
    <location>
        <begin position="79"/>
        <end position="89"/>
    </location>
</feature>
<evidence type="ECO:0000256" key="1">
    <source>
        <dbReference type="SAM" id="MobiDB-lite"/>
    </source>
</evidence>
<name>A0A2G5U4V9_9PELO</name>
<accession>A0A2G5U4V9</accession>
<dbReference type="Proteomes" id="UP000230233">
    <property type="component" value="Chromosome IV"/>
</dbReference>
<reference evidence="3" key="1">
    <citation type="submission" date="2017-10" db="EMBL/GenBank/DDBJ databases">
        <title>Rapid genome shrinkage in a self-fertile nematode reveals novel sperm competition proteins.</title>
        <authorList>
            <person name="Yin D."/>
            <person name="Schwarz E.M."/>
            <person name="Thomas C.G."/>
            <person name="Felde R.L."/>
            <person name="Korf I.F."/>
            <person name="Cutter A.D."/>
            <person name="Schartner C.M."/>
            <person name="Ralston E.J."/>
            <person name="Meyer B.J."/>
            <person name="Haag E.S."/>
        </authorList>
    </citation>
    <scope>NUCLEOTIDE SEQUENCE [LARGE SCALE GENOMIC DNA]</scope>
    <source>
        <strain evidence="3">JU1422</strain>
    </source>
</reference>
<sequence>MISFQSVYLYYSQKFMSSSSSSSSHQQHPHPPRISRKAESSRSVGGKHTSIVILFFAFPSSPSLLRSMVMKETEKTKRVVSPSPGRPSSHLLLCDG</sequence>
<evidence type="ECO:0000313" key="3">
    <source>
        <dbReference type="Proteomes" id="UP000230233"/>
    </source>
</evidence>
<gene>
    <name evidence="2" type="primary">Cnig_chr_IV.g14051</name>
    <name evidence="2" type="ORF">B9Z55_014051</name>
</gene>
<proteinExistence type="predicted"/>
<feature type="region of interest" description="Disordered" evidence="1">
    <location>
        <begin position="18"/>
        <end position="43"/>
    </location>
</feature>
<evidence type="ECO:0000313" key="2">
    <source>
        <dbReference type="EMBL" id="PIC34381.1"/>
    </source>
</evidence>
<feature type="region of interest" description="Disordered" evidence="1">
    <location>
        <begin position="75"/>
        <end position="96"/>
    </location>
</feature>
<keyword evidence="3" id="KW-1185">Reference proteome</keyword>